<feature type="binding site" evidence="5">
    <location>
        <position position="576"/>
    </location>
    <ligand>
        <name>Zn(2+)</name>
        <dbReference type="ChEBI" id="CHEBI:29105"/>
        <label>2</label>
    </ligand>
</feature>
<dbReference type="InterPro" id="IPR036971">
    <property type="entry name" value="PDEase_catalytic_dom_sf"/>
</dbReference>
<keyword evidence="7" id="KW-0175">Coiled coil</keyword>
<keyword evidence="2 6" id="KW-0378">Hydrolase</keyword>
<dbReference type="GO" id="GO:0004114">
    <property type="term" value="F:3',5'-cyclic-nucleotide phosphodiesterase activity"/>
    <property type="evidence" value="ECO:0007669"/>
    <property type="project" value="InterPro"/>
</dbReference>
<organism evidence="9">
    <name type="scientific">Guillardia theta (strain CCMP2712)</name>
    <name type="common">Cryptophyte</name>
    <dbReference type="NCBI Taxonomy" id="905079"/>
    <lineage>
        <taxon>Eukaryota</taxon>
        <taxon>Cryptophyceae</taxon>
        <taxon>Pyrenomonadales</taxon>
        <taxon>Geminigeraceae</taxon>
        <taxon>Guillardia</taxon>
    </lineage>
</organism>
<keyword evidence="1 5" id="KW-0479">Metal-binding</keyword>
<evidence type="ECO:0000313" key="9">
    <source>
        <dbReference type="EMBL" id="EKX40897.1"/>
    </source>
</evidence>
<dbReference type="SUPFAM" id="SSF109604">
    <property type="entry name" value="HD-domain/PDEase-like"/>
    <property type="match status" value="1"/>
</dbReference>
<evidence type="ECO:0000313" key="11">
    <source>
        <dbReference type="Proteomes" id="UP000011087"/>
    </source>
</evidence>
<dbReference type="GO" id="GO:0046872">
    <property type="term" value="F:metal ion binding"/>
    <property type="evidence" value="ECO:0007669"/>
    <property type="project" value="UniProtKB-KW"/>
</dbReference>
<dbReference type="PANTHER" id="PTHR11347">
    <property type="entry name" value="CYCLIC NUCLEOTIDE PHOSPHODIESTERASE"/>
    <property type="match status" value="1"/>
</dbReference>
<evidence type="ECO:0000256" key="4">
    <source>
        <dbReference type="PIRSR" id="PIRSR623088-2"/>
    </source>
</evidence>
<name>L1IXT4_GUITC</name>
<evidence type="ECO:0000256" key="2">
    <source>
        <dbReference type="ARBA" id="ARBA00022801"/>
    </source>
</evidence>
<dbReference type="CDD" id="cd00077">
    <property type="entry name" value="HDc"/>
    <property type="match status" value="1"/>
</dbReference>
<comment type="cofactor">
    <cofactor evidence="6">
        <name>a divalent metal cation</name>
        <dbReference type="ChEBI" id="CHEBI:60240"/>
    </cofactor>
    <text evidence="6">Binds 2 divalent metal cations per subunit. Site 1 may preferentially bind zinc ions, while site 2 has a preference for magnesium and/or manganese ions.</text>
</comment>
<dbReference type="SMART" id="SM00471">
    <property type="entry name" value="HDc"/>
    <property type="match status" value="1"/>
</dbReference>
<dbReference type="InterPro" id="IPR023088">
    <property type="entry name" value="PDEase"/>
</dbReference>
<dbReference type="PROSITE" id="PS51845">
    <property type="entry name" value="PDEASE_I_2"/>
    <property type="match status" value="1"/>
</dbReference>
<evidence type="ECO:0000256" key="1">
    <source>
        <dbReference type="ARBA" id="ARBA00022723"/>
    </source>
</evidence>
<dbReference type="PaxDb" id="55529-EKX40897"/>
<feature type="binding site" evidence="4">
    <location>
        <position position="740"/>
    </location>
    <ligand>
        <name>AMP</name>
        <dbReference type="ChEBI" id="CHEBI:456215"/>
    </ligand>
</feature>
<sequence>MKLDNSNIDERMNGMQARTINAPVPQESGKKDMIQEAASLLQEQRKKLSRLQDTLQGKHSNQGVSATMLTKKLQELDLEVIGDGLVLSRKSSTENLSTESTPTAVYSSITAGQWSRTNSSANGLEASSKPNKLNDICGAFLKRAESVPEPEPSTLLIQHGLIAEDRSPADNAAHLLNQFLQQCNCLAPLDRAIVAYSLKVLVTDPHVAAIPQGLQGFLQSQQEEISSPTRRRLIDPEECLDDKGSEKSSSMHAILSKCESMKLTANHSLKPEMLASLLEDVNNGQKPTPEVMNWVSKVADPKDENKGANGKSKSEVNKFAKAARMCMLFYRCRGTIETLYDKVVEKNKSNLTRAQISQILKELKDGEDPMISDVESVWEEAKKAGGDNLTKEQLVEAIAMWYSEGREEKPIAGTKDVTSAADKGVREWILSHFTSVASSTRRKTPRSQEEMFGLPAPAVWTLEQEVEIAKSMKGIATWSWDPFDLHEKTGGHALQALGLHVFQQWELLAEYNIDTDTMKRWLSFVEKQYADVPYHNSLHATDVLQTVNFMLQSAKLSQFVNRFQLLAILIAAIVHDLGHDGYNNNYHKHAITERAMAHNDQSIQENFHLHKLFSSMDAYPSINIFENFELETFWEMRRMIIDLILHTDMSRHFLLMKEIKEKLETRQEGSAAYRESSELLMRAVLHICDISNPAKPRELALRWTERCMAEFFRQGDKEKELQLPVSPQCDRETTFIPASQLCPQGDNDFLLPIHLILLVLELPPNLLQLLQGPALLPPRLPPLVLLAYH</sequence>
<protein>
    <recommendedName>
        <fullName evidence="6">Phosphodiesterase</fullName>
        <ecNumber evidence="6">3.1.4.-</ecNumber>
    </recommendedName>
</protein>
<dbReference type="RefSeq" id="XP_005827877.1">
    <property type="nucleotide sequence ID" value="XM_005827820.1"/>
</dbReference>
<feature type="active site" description="Proton donor" evidence="3">
    <location>
        <position position="535"/>
    </location>
</feature>
<proteinExistence type="inferred from homology"/>
<dbReference type="Pfam" id="PF00233">
    <property type="entry name" value="PDEase_I"/>
    <property type="match status" value="1"/>
</dbReference>
<feature type="binding site" evidence="4">
    <location>
        <position position="576"/>
    </location>
    <ligand>
        <name>AMP</name>
        <dbReference type="ChEBI" id="CHEBI:456215"/>
    </ligand>
</feature>
<feature type="binding site" evidence="5">
    <location>
        <position position="576"/>
    </location>
    <ligand>
        <name>Zn(2+)</name>
        <dbReference type="ChEBI" id="CHEBI:29105"/>
        <label>1</label>
    </ligand>
</feature>
<dbReference type="InterPro" id="IPR003607">
    <property type="entry name" value="HD/PDEase_dom"/>
</dbReference>
<feature type="binding site" evidence="4">
    <location>
        <begin position="535"/>
        <end position="539"/>
    </location>
    <ligand>
        <name>AMP</name>
        <dbReference type="ChEBI" id="CHEBI:456215"/>
    </ligand>
</feature>
<dbReference type="EC" id="3.1.4.-" evidence="6"/>
<dbReference type="eggNOG" id="KOG3688">
    <property type="taxonomic scope" value="Eukaryota"/>
</dbReference>
<evidence type="ECO:0000256" key="5">
    <source>
        <dbReference type="PIRSR" id="PIRSR623088-3"/>
    </source>
</evidence>
<dbReference type="STRING" id="905079.L1IXT4"/>
<reference evidence="11" key="2">
    <citation type="submission" date="2012-11" db="EMBL/GenBank/DDBJ databases">
        <authorList>
            <person name="Kuo A."/>
            <person name="Curtis B.A."/>
            <person name="Tanifuji G."/>
            <person name="Burki F."/>
            <person name="Gruber A."/>
            <person name="Irimia M."/>
            <person name="Maruyama S."/>
            <person name="Arias M.C."/>
            <person name="Ball S.G."/>
            <person name="Gile G.H."/>
            <person name="Hirakawa Y."/>
            <person name="Hopkins J.F."/>
            <person name="Rensing S.A."/>
            <person name="Schmutz J."/>
            <person name="Symeonidi A."/>
            <person name="Elias M."/>
            <person name="Eveleigh R.J."/>
            <person name="Herman E.K."/>
            <person name="Klute M.J."/>
            <person name="Nakayama T."/>
            <person name="Obornik M."/>
            <person name="Reyes-Prieto A."/>
            <person name="Armbrust E.V."/>
            <person name="Aves S.J."/>
            <person name="Beiko R.G."/>
            <person name="Coutinho P."/>
            <person name="Dacks J.B."/>
            <person name="Durnford D.G."/>
            <person name="Fast N.M."/>
            <person name="Green B.R."/>
            <person name="Grisdale C."/>
            <person name="Hempe F."/>
            <person name="Henrissat B."/>
            <person name="Hoppner M.P."/>
            <person name="Ishida K.-I."/>
            <person name="Kim E."/>
            <person name="Koreny L."/>
            <person name="Kroth P.G."/>
            <person name="Liu Y."/>
            <person name="Malik S.-B."/>
            <person name="Maier U.G."/>
            <person name="McRose D."/>
            <person name="Mock T."/>
            <person name="Neilson J.A."/>
            <person name="Onodera N.T."/>
            <person name="Poole A.M."/>
            <person name="Pritham E.J."/>
            <person name="Richards T.A."/>
            <person name="Rocap G."/>
            <person name="Roy S.W."/>
            <person name="Sarai C."/>
            <person name="Schaack S."/>
            <person name="Shirato S."/>
            <person name="Slamovits C.H."/>
            <person name="Spencer D.F."/>
            <person name="Suzuki S."/>
            <person name="Worden A.Z."/>
            <person name="Zauner S."/>
            <person name="Barry K."/>
            <person name="Bell C."/>
            <person name="Bharti A.K."/>
            <person name="Crow J.A."/>
            <person name="Grimwood J."/>
            <person name="Kramer R."/>
            <person name="Lindquist E."/>
            <person name="Lucas S."/>
            <person name="Salamov A."/>
            <person name="McFadden G.I."/>
            <person name="Lane C.E."/>
            <person name="Keeling P.J."/>
            <person name="Gray M.W."/>
            <person name="Grigoriev I.V."/>
            <person name="Archibald J.M."/>
        </authorList>
    </citation>
    <scope>NUCLEOTIDE SEQUENCE</scope>
    <source>
        <strain evidence="11">CCMP2712</strain>
    </source>
</reference>
<dbReference type="InterPro" id="IPR002073">
    <property type="entry name" value="PDEase_catalytic_dom"/>
</dbReference>
<evidence type="ECO:0000313" key="10">
    <source>
        <dbReference type="EnsemblProtists" id="EKX40897"/>
    </source>
</evidence>
<dbReference type="PRINTS" id="PR00387">
    <property type="entry name" value="PDIESTERASE1"/>
</dbReference>
<dbReference type="KEGG" id="gtt:GUITHDRAFT_164576"/>
<comment type="similarity">
    <text evidence="6">Belongs to the cyclic nucleotide phosphodiesterase family.</text>
</comment>
<reference evidence="9 11" key="1">
    <citation type="journal article" date="2012" name="Nature">
        <title>Algal genomes reveal evolutionary mosaicism and the fate of nucleomorphs.</title>
        <authorList>
            <consortium name="DOE Joint Genome Institute"/>
            <person name="Curtis B.A."/>
            <person name="Tanifuji G."/>
            <person name="Burki F."/>
            <person name="Gruber A."/>
            <person name="Irimia M."/>
            <person name="Maruyama S."/>
            <person name="Arias M.C."/>
            <person name="Ball S.G."/>
            <person name="Gile G.H."/>
            <person name="Hirakawa Y."/>
            <person name="Hopkins J.F."/>
            <person name="Kuo A."/>
            <person name="Rensing S.A."/>
            <person name="Schmutz J."/>
            <person name="Symeonidi A."/>
            <person name="Elias M."/>
            <person name="Eveleigh R.J."/>
            <person name="Herman E.K."/>
            <person name="Klute M.J."/>
            <person name="Nakayama T."/>
            <person name="Obornik M."/>
            <person name="Reyes-Prieto A."/>
            <person name="Armbrust E.V."/>
            <person name="Aves S.J."/>
            <person name="Beiko R.G."/>
            <person name="Coutinho P."/>
            <person name="Dacks J.B."/>
            <person name="Durnford D.G."/>
            <person name="Fast N.M."/>
            <person name="Green B.R."/>
            <person name="Grisdale C.J."/>
            <person name="Hempel F."/>
            <person name="Henrissat B."/>
            <person name="Hoppner M.P."/>
            <person name="Ishida K."/>
            <person name="Kim E."/>
            <person name="Koreny L."/>
            <person name="Kroth P.G."/>
            <person name="Liu Y."/>
            <person name="Malik S.B."/>
            <person name="Maier U.G."/>
            <person name="McRose D."/>
            <person name="Mock T."/>
            <person name="Neilson J.A."/>
            <person name="Onodera N.T."/>
            <person name="Poole A.M."/>
            <person name="Pritham E.J."/>
            <person name="Richards T.A."/>
            <person name="Rocap G."/>
            <person name="Roy S.W."/>
            <person name="Sarai C."/>
            <person name="Schaack S."/>
            <person name="Shirato S."/>
            <person name="Slamovits C.H."/>
            <person name="Spencer D.F."/>
            <person name="Suzuki S."/>
            <person name="Worden A.Z."/>
            <person name="Zauner S."/>
            <person name="Barry K."/>
            <person name="Bell C."/>
            <person name="Bharti A.K."/>
            <person name="Crow J.A."/>
            <person name="Grimwood J."/>
            <person name="Kramer R."/>
            <person name="Lindquist E."/>
            <person name="Lucas S."/>
            <person name="Salamov A."/>
            <person name="McFadden G.I."/>
            <person name="Lane C.E."/>
            <person name="Keeling P.J."/>
            <person name="Gray M.W."/>
            <person name="Grigoriev I.V."/>
            <person name="Archibald J.M."/>
        </authorList>
    </citation>
    <scope>NUCLEOTIDE SEQUENCE</scope>
    <source>
        <strain evidence="9 11">CCMP2712</strain>
    </source>
</reference>
<keyword evidence="11" id="KW-1185">Reference proteome</keyword>
<evidence type="ECO:0000256" key="6">
    <source>
        <dbReference type="RuleBase" id="RU363067"/>
    </source>
</evidence>
<dbReference type="HOGENOM" id="CLU_355831_0_0_1"/>
<feature type="binding site" evidence="5">
    <location>
        <position position="539"/>
    </location>
    <ligand>
        <name>Zn(2+)</name>
        <dbReference type="ChEBI" id="CHEBI:29105"/>
        <label>1</label>
    </ligand>
</feature>
<dbReference type="GO" id="GO:0007165">
    <property type="term" value="P:signal transduction"/>
    <property type="evidence" value="ECO:0007669"/>
    <property type="project" value="InterPro"/>
</dbReference>
<dbReference type="AlphaFoldDB" id="L1IXT4"/>
<evidence type="ECO:0000256" key="3">
    <source>
        <dbReference type="PIRSR" id="PIRSR623088-1"/>
    </source>
</evidence>
<gene>
    <name evidence="9" type="ORF">GUITHDRAFT_164576</name>
</gene>
<evidence type="ECO:0000259" key="8">
    <source>
        <dbReference type="PROSITE" id="PS51845"/>
    </source>
</evidence>
<dbReference type="EMBL" id="JH993028">
    <property type="protein sequence ID" value="EKX40897.1"/>
    <property type="molecule type" value="Genomic_DNA"/>
</dbReference>
<feature type="coiled-coil region" evidence="7">
    <location>
        <begin position="34"/>
        <end position="61"/>
    </location>
</feature>
<reference evidence="10" key="3">
    <citation type="submission" date="2016-03" db="UniProtKB">
        <authorList>
            <consortium name="EnsemblProtists"/>
        </authorList>
    </citation>
    <scope>IDENTIFICATION</scope>
</reference>
<feature type="binding site" evidence="4">
    <location>
        <position position="689"/>
    </location>
    <ligand>
        <name>AMP</name>
        <dbReference type="ChEBI" id="CHEBI:456215"/>
    </ligand>
</feature>
<dbReference type="Gene3D" id="1.10.1300.10">
    <property type="entry name" value="3'5'-cyclic nucleotide phosphodiesterase, catalytic domain"/>
    <property type="match status" value="1"/>
</dbReference>
<dbReference type="EnsemblProtists" id="EKX40897">
    <property type="protein sequence ID" value="EKX40897"/>
    <property type="gene ID" value="GUITHDRAFT_164576"/>
</dbReference>
<accession>L1IXT4</accession>
<dbReference type="Proteomes" id="UP000011087">
    <property type="component" value="Unassembled WGS sequence"/>
</dbReference>
<feature type="binding site" evidence="5">
    <location>
        <position position="575"/>
    </location>
    <ligand>
        <name>Zn(2+)</name>
        <dbReference type="ChEBI" id="CHEBI:29105"/>
        <label>1</label>
    </ligand>
</feature>
<dbReference type="PROSITE" id="PS00126">
    <property type="entry name" value="PDEASE_I_1"/>
    <property type="match status" value="1"/>
</dbReference>
<dbReference type="InterPro" id="IPR023174">
    <property type="entry name" value="PDEase_CS"/>
</dbReference>
<dbReference type="OrthoDB" id="189220at2759"/>
<feature type="domain" description="PDEase" evidence="8">
    <location>
        <begin position="460"/>
        <end position="789"/>
    </location>
</feature>
<evidence type="ECO:0000256" key="7">
    <source>
        <dbReference type="SAM" id="Coils"/>
    </source>
</evidence>
<dbReference type="GeneID" id="17297417"/>
<feature type="binding site" evidence="5">
    <location>
        <position position="689"/>
    </location>
    <ligand>
        <name>Zn(2+)</name>
        <dbReference type="ChEBI" id="CHEBI:29105"/>
        <label>1</label>
    </ligand>
</feature>